<feature type="transmembrane region" description="Helical" evidence="11">
    <location>
        <begin position="264"/>
        <end position="285"/>
    </location>
</feature>
<feature type="transmembrane region" description="Helical" evidence="11">
    <location>
        <begin position="139"/>
        <end position="156"/>
    </location>
</feature>
<dbReference type="GeneTree" id="ENSGT01030000234667"/>
<comment type="similarity">
    <text evidence="10">Belongs to the G-protein coupled receptor 1 family.</text>
</comment>
<dbReference type="Pfam" id="PF00001">
    <property type="entry name" value="7tm_1"/>
    <property type="match status" value="1"/>
</dbReference>
<evidence type="ECO:0000256" key="11">
    <source>
        <dbReference type="SAM" id="Phobius"/>
    </source>
</evidence>
<keyword evidence="3 10" id="KW-0812">Transmembrane</keyword>
<feature type="transmembrane region" description="Helical" evidence="11">
    <location>
        <begin position="100"/>
        <end position="119"/>
    </location>
</feature>
<sequence length="377" mass="43035">MTFLAGKILGSALILWHLSGCLALENTSQLARHTETTVDDTSYDYNDTVELCEKNSSRSFRDWFFPIIFSLICLVAIVGNFLVILTYLYFMRLKTMTDMYLLNLGIADLLFALSLPFWAASLMSKWQLGIFLCKVMYTVYKVTFFSGMFLLTFISIDRYFAITKAVSAHRCRSRAIYMSKVSSGVIWLVTLFLSIPEMVYARVNSNGICILYTQESMRLRVGMQLAQMFFGFVIPAVVMVFCYVGIVKTLVLSKSFQKNKAIKVIFAVVAVFLFCQLPYNIVLLMSTLYEAQGGSEDCKYDNALFFAMDISKVIAFLRCCLNPFLYAFIGVKFRHDLLKLMKDLGCMSRERFFQYTSCSRRRSSGAMETETTTSFSP</sequence>
<dbReference type="GO" id="GO:0019722">
    <property type="term" value="P:calcium-mediated signaling"/>
    <property type="evidence" value="ECO:0007669"/>
    <property type="project" value="TreeGrafter"/>
</dbReference>
<dbReference type="PROSITE" id="PS00237">
    <property type="entry name" value="G_PROTEIN_RECEP_F1_1"/>
    <property type="match status" value="1"/>
</dbReference>
<evidence type="ECO:0000256" key="8">
    <source>
        <dbReference type="ARBA" id="ARBA00023180"/>
    </source>
</evidence>
<keyword evidence="15" id="KW-1185">Reference proteome</keyword>
<keyword evidence="9 10" id="KW-0807">Transducer</keyword>
<dbReference type="PRINTS" id="PR00237">
    <property type="entry name" value="GPCRRHODOPSN"/>
</dbReference>
<evidence type="ECO:0000256" key="5">
    <source>
        <dbReference type="ARBA" id="ARBA00023040"/>
    </source>
</evidence>
<reference evidence="14" key="2">
    <citation type="submission" date="2025-08" db="UniProtKB">
        <authorList>
            <consortium name="Ensembl"/>
        </authorList>
    </citation>
    <scope>IDENTIFICATION</scope>
</reference>
<evidence type="ECO:0000256" key="7">
    <source>
        <dbReference type="ARBA" id="ARBA00023170"/>
    </source>
</evidence>
<dbReference type="GO" id="GO:0009897">
    <property type="term" value="C:external side of plasma membrane"/>
    <property type="evidence" value="ECO:0007669"/>
    <property type="project" value="TreeGrafter"/>
</dbReference>
<evidence type="ECO:0000256" key="1">
    <source>
        <dbReference type="ARBA" id="ARBA00004651"/>
    </source>
</evidence>
<dbReference type="InterPro" id="IPR050119">
    <property type="entry name" value="CCR1-9-like"/>
</dbReference>
<evidence type="ECO:0000313" key="15">
    <source>
        <dbReference type="Proteomes" id="UP000694580"/>
    </source>
</evidence>
<reference evidence="14 15" key="1">
    <citation type="submission" date="2020-06" db="EMBL/GenBank/DDBJ databases">
        <authorList>
            <consortium name="Wellcome Sanger Institute Data Sharing"/>
        </authorList>
    </citation>
    <scope>NUCLEOTIDE SEQUENCE [LARGE SCALE GENOMIC DNA]</scope>
</reference>
<feature type="chain" id="PRO_5044328586" description="G-protein coupled receptors family 1 profile domain-containing protein" evidence="12">
    <location>
        <begin position="24"/>
        <end position="377"/>
    </location>
</feature>
<keyword evidence="12" id="KW-0732">Signal</keyword>
<evidence type="ECO:0000256" key="4">
    <source>
        <dbReference type="ARBA" id="ARBA00022989"/>
    </source>
</evidence>
<evidence type="ECO:0000256" key="3">
    <source>
        <dbReference type="ARBA" id="ARBA00022692"/>
    </source>
</evidence>
<gene>
    <name evidence="14" type="primary">CCR7</name>
</gene>
<dbReference type="Ensembl" id="ENSDCDT00010053912.1">
    <property type="protein sequence ID" value="ENSDCDP00010043837.1"/>
    <property type="gene ID" value="ENSDCDG00010027275.1"/>
</dbReference>
<keyword evidence="5 10" id="KW-0297">G-protein coupled receptor</keyword>
<dbReference type="GO" id="GO:0060326">
    <property type="term" value="P:cell chemotaxis"/>
    <property type="evidence" value="ECO:0007669"/>
    <property type="project" value="TreeGrafter"/>
</dbReference>
<keyword evidence="4 11" id="KW-1133">Transmembrane helix</keyword>
<dbReference type="GO" id="GO:0006955">
    <property type="term" value="P:immune response"/>
    <property type="evidence" value="ECO:0007669"/>
    <property type="project" value="InterPro"/>
</dbReference>
<feature type="transmembrane region" description="Helical" evidence="11">
    <location>
        <begin position="228"/>
        <end position="252"/>
    </location>
</feature>
<dbReference type="Proteomes" id="UP000694580">
    <property type="component" value="Chromosome 3"/>
</dbReference>
<feature type="transmembrane region" description="Helical" evidence="11">
    <location>
        <begin position="63"/>
        <end position="88"/>
    </location>
</feature>
<dbReference type="RefSeq" id="XP_028829839.1">
    <property type="nucleotide sequence ID" value="XM_028974006.1"/>
</dbReference>
<dbReference type="GO" id="GO:0035758">
    <property type="term" value="F:chemokine (C-C motif) ligand 21 binding"/>
    <property type="evidence" value="ECO:0007669"/>
    <property type="project" value="TreeGrafter"/>
</dbReference>
<protein>
    <recommendedName>
        <fullName evidence="13">G-protein coupled receptors family 1 profile domain-containing protein</fullName>
    </recommendedName>
</protein>
<feature type="transmembrane region" description="Helical" evidence="11">
    <location>
        <begin position="305"/>
        <end position="329"/>
    </location>
</feature>
<dbReference type="InterPro" id="IPR017452">
    <property type="entry name" value="GPCR_Rhodpsn_7TM"/>
</dbReference>
<dbReference type="PANTHER" id="PTHR10489:SF635">
    <property type="entry name" value="C-C CHEMOKINE RECEPTOR TYPE 7"/>
    <property type="match status" value="1"/>
</dbReference>
<dbReference type="GO" id="GO:0035757">
    <property type="term" value="F:chemokine (C-C motif) ligand 19 binding"/>
    <property type="evidence" value="ECO:0007669"/>
    <property type="project" value="TreeGrafter"/>
</dbReference>
<dbReference type="GO" id="GO:0007204">
    <property type="term" value="P:positive regulation of cytosolic calcium ion concentration"/>
    <property type="evidence" value="ECO:0007669"/>
    <property type="project" value="TreeGrafter"/>
</dbReference>
<evidence type="ECO:0000256" key="9">
    <source>
        <dbReference type="ARBA" id="ARBA00023224"/>
    </source>
</evidence>
<organism evidence="14 15">
    <name type="scientific">Denticeps clupeoides</name>
    <name type="common">denticle herring</name>
    <dbReference type="NCBI Taxonomy" id="299321"/>
    <lineage>
        <taxon>Eukaryota</taxon>
        <taxon>Metazoa</taxon>
        <taxon>Chordata</taxon>
        <taxon>Craniata</taxon>
        <taxon>Vertebrata</taxon>
        <taxon>Euteleostomi</taxon>
        <taxon>Actinopterygii</taxon>
        <taxon>Neopterygii</taxon>
        <taxon>Teleostei</taxon>
        <taxon>Clupei</taxon>
        <taxon>Clupeiformes</taxon>
        <taxon>Denticipitoidei</taxon>
        <taxon>Denticipitidae</taxon>
        <taxon>Denticeps</taxon>
    </lineage>
</organism>
<evidence type="ECO:0000256" key="10">
    <source>
        <dbReference type="RuleBase" id="RU000688"/>
    </source>
</evidence>
<evidence type="ECO:0000313" key="14">
    <source>
        <dbReference type="Ensembl" id="ENSDCDP00010043837.1"/>
    </source>
</evidence>
<accession>A0AAY4DE71</accession>
<evidence type="ECO:0000256" key="12">
    <source>
        <dbReference type="SAM" id="SignalP"/>
    </source>
</evidence>
<comment type="subcellular location">
    <subcellularLocation>
        <location evidence="1">Cell membrane</location>
        <topology evidence="1">Multi-pass membrane protein</topology>
    </subcellularLocation>
</comment>
<reference evidence="14" key="3">
    <citation type="submission" date="2025-09" db="UniProtKB">
        <authorList>
            <consortium name="Ensembl"/>
        </authorList>
    </citation>
    <scope>IDENTIFICATION</scope>
</reference>
<dbReference type="PRINTS" id="PR00641">
    <property type="entry name" value="CHEMOKINER7"/>
</dbReference>
<dbReference type="PROSITE" id="PS50262">
    <property type="entry name" value="G_PROTEIN_RECEP_F1_2"/>
    <property type="match status" value="1"/>
</dbReference>
<evidence type="ECO:0000256" key="2">
    <source>
        <dbReference type="ARBA" id="ARBA00022475"/>
    </source>
</evidence>
<evidence type="ECO:0000259" key="13">
    <source>
        <dbReference type="PROSITE" id="PS50262"/>
    </source>
</evidence>
<dbReference type="InterPro" id="IPR000355">
    <property type="entry name" value="Chemokine_rcpt"/>
</dbReference>
<dbReference type="GeneID" id="114786685"/>
<keyword evidence="8" id="KW-0325">Glycoprotein</keyword>
<dbReference type="AlphaFoldDB" id="A0AAY4DE71"/>
<dbReference type="InterPro" id="IPR001718">
    <property type="entry name" value="Chemokine_CCR7"/>
</dbReference>
<dbReference type="PANTHER" id="PTHR10489">
    <property type="entry name" value="CELL ADHESION MOLECULE"/>
    <property type="match status" value="1"/>
</dbReference>
<dbReference type="GO" id="GO:0038117">
    <property type="term" value="F:C-C motif chemokine 19 receptor activity"/>
    <property type="evidence" value="ECO:0007669"/>
    <property type="project" value="TreeGrafter"/>
</dbReference>
<feature type="signal peptide" evidence="12">
    <location>
        <begin position="1"/>
        <end position="23"/>
    </location>
</feature>
<keyword evidence="6 11" id="KW-0472">Membrane</keyword>
<keyword evidence="7 10" id="KW-0675">Receptor</keyword>
<dbReference type="PRINTS" id="PR00657">
    <property type="entry name" value="CCCHEMOKINER"/>
</dbReference>
<name>A0AAY4DE71_9TELE</name>
<feature type="domain" description="G-protein coupled receptors family 1 profile" evidence="13">
    <location>
        <begin position="79"/>
        <end position="326"/>
    </location>
</feature>
<dbReference type="GO" id="GO:0006954">
    <property type="term" value="P:inflammatory response"/>
    <property type="evidence" value="ECO:0007669"/>
    <property type="project" value="InterPro"/>
</dbReference>
<dbReference type="InterPro" id="IPR000276">
    <property type="entry name" value="GPCR_Rhodpsn"/>
</dbReference>
<dbReference type="SUPFAM" id="SSF81321">
    <property type="entry name" value="Family A G protein-coupled receptor-like"/>
    <property type="match status" value="1"/>
</dbReference>
<keyword evidence="2" id="KW-1003">Cell membrane</keyword>
<evidence type="ECO:0000256" key="6">
    <source>
        <dbReference type="ARBA" id="ARBA00023136"/>
    </source>
</evidence>
<feature type="transmembrane region" description="Helical" evidence="11">
    <location>
        <begin position="177"/>
        <end position="195"/>
    </location>
</feature>
<dbReference type="FunFam" id="1.20.1070.10:FF:000035">
    <property type="entry name" value="C-C chemokine receptor type 6"/>
    <property type="match status" value="1"/>
</dbReference>
<proteinExistence type="inferred from homology"/>
<dbReference type="Gene3D" id="1.20.1070.10">
    <property type="entry name" value="Rhodopsin 7-helix transmembrane proteins"/>
    <property type="match status" value="1"/>
</dbReference>